<protein>
    <submittedName>
        <fullName evidence="1">Uncharacterized protein</fullName>
    </submittedName>
</protein>
<evidence type="ECO:0000313" key="2">
    <source>
        <dbReference type="Proteomes" id="UP001362999"/>
    </source>
</evidence>
<gene>
    <name evidence="1" type="ORF">R3P38DRAFT_3374122</name>
</gene>
<keyword evidence="2" id="KW-1185">Reference proteome</keyword>
<sequence>MDTRGLGESSGAIGAASRPEEFSLEARRLVFTPQWQLAPISTPPLSRAQFPPHPAALIVTPSVTRILFDFAVDFSNFHSFRLNGSVLRNSQDALSIPTDARIQYLALLRRFLFTAILNSSCTTSICSVLNESLFYSFCAIRDSKCGCFNAELTLKSFRRLYQFPFIFELSYFDDFALQFVFVLYVHEMHISTGCTSFLRCTVRLSRVNSCRVWVGFTQSCGVGFEVEVELGWVQGFRRIPYFSSRPKLCRQPRNYAIFVPGPEAETMYLRTKLFMYFTFNPETMAVSSQTQSMLARIYTETMQVYYQRPKLCKCASSSPYTSTSIPKLCYFCLRTHLGWFESHARVPIHSSYSYISINSVQVSTILRVESRRIHSRLKSNLKYH</sequence>
<dbReference type="Proteomes" id="UP001362999">
    <property type="component" value="Unassembled WGS sequence"/>
</dbReference>
<reference evidence="1 2" key="1">
    <citation type="journal article" date="2024" name="J Genomics">
        <title>Draft genome sequencing and assembly of Favolaschia claudopus CIRM-BRFM 2984 isolated from oak limbs.</title>
        <authorList>
            <person name="Navarro D."/>
            <person name="Drula E."/>
            <person name="Chaduli D."/>
            <person name="Cazenave R."/>
            <person name="Ahrendt S."/>
            <person name="Wang J."/>
            <person name="Lipzen A."/>
            <person name="Daum C."/>
            <person name="Barry K."/>
            <person name="Grigoriev I.V."/>
            <person name="Favel A."/>
            <person name="Rosso M.N."/>
            <person name="Martin F."/>
        </authorList>
    </citation>
    <scope>NUCLEOTIDE SEQUENCE [LARGE SCALE GENOMIC DNA]</scope>
    <source>
        <strain evidence="1 2">CIRM-BRFM 2984</strain>
    </source>
</reference>
<accession>A0AAV9ZP53</accession>
<dbReference type="EMBL" id="JAWWNJ010000125">
    <property type="protein sequence ID" value="KAK6988157.1"/>
    <property type="molecule type" value="Genomic_DNA"/>
</dbReference>
<dbReference type="AlphaFoldDB" id="A0AAV9ZP53"/>
<proteinExistence type="predicted"/>
<evidence type="ECO:0000313" key="1">
    <source>
        <dbReference type="EMBL" id="KAK6988157.1"/>
    </source>
</evidence>
<organism evidence="1 2">
    <name type="scientific">Favolaschia claudopus</name>
    <dbReference type="NCBI Taxonomy" id="2862362"/>
    <lineage>
        <taxon>Eukaryota</taxon>
        <taxon>Fungi</taxon>
        <taxon>Dikarya</taxon>
        <taxon>Basidiomycota</taxon>
        <taxon>Agaricomycotina</taxon>
        <taxon>Agaricomycetes</taxon>
        <taxon>Agaricomycetidae</taxon>
        <taxon>Agaricales</taxon>
        <taxon>Marasmiineae</taxon>
        <taxon>Mycenaceae</taxon>
        <taxon>Favolaschia</taxon>
    </lineage>
</organism>
<comment type="caution">
    <text evidence="1">The sequence shown here is derived from an EMBL/GenBank/DDBJ whole genome shotgun (WGS) entry which is preliminary data.</text>
</comment>
<name>A0AAV9ZP53_9AGAR</name>